<dbReference type="EMBL" id="BMHH01000003">
    <property type="protein sequence ID" value="GGA83524.1"/>
    <property type="molecule type" value="Genomic_DNA"/>
</dbReference>
<organism evidence="2 3">
    <name type="scientific">Brucella endophytica</name>
    <dbReference type="NCBI Taxonomy" id="1963359"/>
    <lineage>
        <taxon>Bacteria</taxon>
        <taxon>Pseudomonadati</taxon>
        <taxon>Pseudomonadota</taxon>
        <taxon>Alphaproteobacteria</taxon>
        <taxon>Hyphomicrobiales</taxon>
        <taxon>Brucellaceae</taxon>
        <taxon>Brucella/Ochrobactrum group</taxon>
        <taxon>Brucella</taxon>
    </lineage>
</organism>
<sequence length="258" mass="28167">MNIKSALSIGRKSTNFWRGAIFAISTLMNPQMAAAGIIQPTETNYVKLFFTGAKSDGTCGGSFVAWDLVLTASHCLKNDWQSVYYQFGFWFSYSDSIQRNDSTPNFIKFDQHGVPVDLALIKLNTPVYGLLGTVTARIVDQEACAYKNVPMHVFLRMRGIKDPWPQSEMDVRDVTIESIGASRLASGTALIANGRIGIEGDSGGPLMLTQQDPLRTAPIQSGVLNGSSGVTNMTYFAALCKYSNDIKRFAKQLGSSIP</sequence>
<proteinExistence type="predicted"/>
<dbReference type="Pfam" id="PF00089">
    <property type="entry name" value="Trypsin"/>
    <property type="match status" value="1"/>
</dbReference>
<evidence type="ECO:0000313" key="3">
    <source>
        <dbReference type="Proteomes" id="UP000646478"/>
    </source>
</evidence>
<dbReference type="InterPro" id="IPR009003">
    <property type="entry name" value="Peptidase_S1_PA"/>
</dbReference>
<dbReference type="PROSITE" id="PS00134">
    <property type="entry name" value="TRYPSIN_HIS"/>
    <property type="match status" value="1"/>
</dbReference>
<reference evidence="2" key="1">
    <citation type="journal article" date="2014" name="Int. J. Syst. Evol. Microbiol.">
        <title>Complete genome sequence of Corynebacterium casei LMG S-19264T (=DSM 44701T), isolated from a smear-ripened cheese.</title>
        <authorList>
            <consortium name="US DOE Joint Genome Institute (JGI-PGF)"/>
            <person name="Walter F."/>
            <person name="Albersmeier A."/>
            <person name="Kalinowski J."/>
            <person name="Ruckert C."/>
        </authorList>
    </citation>
    <scope>NUCLEOTIDE SEQUENCE</scope>
    <source>
        <strain evidence="2">CGMCC 1.15082</strain>
    </source>
</reference>
<dbReference type="RefSeq" id="WP_188821874.1">
    <property type="nucleotide sequence ID" value="NZ_BMHH01000003.1"/>
</dbReference>
<dbReference type="SUPFAM" id="SSF50494">
    <property type="entry name" value="Trypsin-like serine proteases"/>
    <property type="match status" value="1"/>
</dbReference>
<dbReference type="PROSITE" id="PS50240">
    <property type="entry name" value="TRYPSIN_DOM"/>
    <property type="match status" value="1"/>
</dbReference>
<dbReference type="AlphaFoldDB" id="A0A916S581"/>
<dbReference type="InterPro" id="IPR001314">
    <property type="entry name" value="Peptidase_S1A"/>
</dbReference>
<evidence type="ECO:0000259" key="1">
    <source>
        <dbReference type="PROSITE" id="PS50240"/>
    </source>
</evidence>
<keyword evidence="3" id="KW-1185">Reference proteome</keyword>
<protein>
    <recommendedName>
        <fullName evidence="1">Peptidase S1 domain-containing protein</fullName>
    </recommendedName>
</protein>
<gene>
    <name evidence="2" type="ORF">GCM10011491_08720</name>
</gene>
<reference evidence="2" key="2">
    <citation type="submission" date="2020-09" db="EMBL/GenBank/DDBJ databases">
        <authorList>
            <person name="Sun Q."/>
            <person name="Zhou Y."/>
        </authorList>
    </citation>
    <scope>NUCLEOTIDE SEQUENCE</scope>
    <source>
        <strain evidence="2">CGMCC 1.15082</strain>
    </source>
</reference>
<dbReference type="InterPro" id="IPR018114">
    <property type="entry name" value="TRYPSIN_HIS"/>
</dbReference>
<dbReference type="GO" id="GO:0006508">
    <property type="term" value="P:proteolysis"/>
    <property type="evidence" value="ECO:0007669"/>
    <property type="project" value="InterPro"/>
</dbReference>
<name>A0A916S581_9HYPH</name>
<dbReference type="InterPro" id="IPR001254">
    <property type="entry name" value="Trypsin_dom"/>
</dbReference>
<dbReference type="Proteomes" id="UP000646478">
    <property type="component" value="Unassembled WGS sequence"/>
</dbReference>
<dbReference type="Gene3D" id="2.40.10.10">
    <property type="entry name" value="Trypsin-like serine proteases"/>
    <property type="match status" value="2"/>
</dbReference>
<comment type="caution">
    <text evidence="2">The sequence shown here is derived from an EMBL/GenBank/DDBJ whole genome shotgun (WGS) entry which is preliminary data.</text>
</comment>
<dbReference type="InterPro" id="IPR043504">
    <property type="entry name" value="Peptidase_S1_PA_chymotrypsin"/>
</dbReference>
<feature type="domain" description="Peptidase S1" evidence="1">
    <location>
        <begin position="46"/>
        <end position="251"/>
    </location>
</feature>
<dbReference type="GO" id="GO:0004252">
    <property type="term" value="F:serine-type endopeptidase activity"/>
    <property type="evidence" value="ECO:0007669"/>
    <property type="project" value="InterPro"/>
</dbReference>
<dbReference type="PRINTS" id="PR00722">
    <property type="entry name" value="CHYMOTRYPSIN"/>
</dbReference>
<evidence type="ECO:0000313" key="2">
    <source>
        <dbReference type="EMBL" id="GGA83524.1"/>
    </source>
</evidence>
<accession>A0A916S581</accession>